<accession>A0A418VD46</accession>
<feature type="domain" description="Response regulatory" evidence="6">
    <location>
        <begin position="8"/>
        <end position="122"/>
    </location>
</feature>
<evidence type="ECO:0000256" key="1">
    <source>
        <dbReference type="ARBA" id="ARBA00023015"/>
    </source>
</evidence>
<protein>
    <submittedName>
        <fullName evidence="7">DNA-binding response regulator</fullName>
    </submittedName>
</protein>
<evidence type="ECO:0000259" key="6">
    <source>
        <dbReference type="PROSITE" id="PS50110"/>
    </source>
</evidence>
<dbReference type="Gene3D" id="1.10.10.10">
    <property type="entry name" value="Winged helix-like DNA-binding domain superfamily/Winged helix DNA-binding domain"/>
    <property type="match status" value="1"/>
</dbReference>
<dbReference type="PROSITE" id="PS50110">
    <property type="entry name" value="RESPONSE_REGULATORY"/>
    <property type="match status" value="1"/>
</dbReference>
<dbReference type="InterPro" id="IPR000792">
    <property type="entry name" value="Tscrpt_reg_LuxR_C"/>
</dbReference>
<gene>
    <name evidence="7" type="ORF">D4Q52_14105</name>
</gene>
<dbReference type="PROSITE" id="PS00622">
    <property type="entry name" value="HTH_LUXR_1"/>
    <property type="match status" value="1"/>
</dbReference>
<reference evidence="7 8" key="1">
    <citation type="submission" date="2018-09" db="EMBL/GenBank/DDBJ databases">
        <title>Draft genome sequence of Rhodopseudomonas palustris 2.1.18.</title>
        <authorList>
            <person name="Robertson S.L."/>
            <person name="Meyer T.E."/>
            <person name="Kyndt J.A."/>
        </authorList>
    </citation>
    <scope>NUCLEOTIDE SEQUENCE [LARGE SCALE GENOMIC DNA]</scope>
    <source>
        <strain evidence="7 8">2.1.18</strain>
    </source>
</reference>
<dbReference type="InterPro" id="IPR036388">
    <property type="entry name" value="WH-like_DNA-bd_sf"/>
</dbReference>
<dbReference type="Pfam" id="PF00072">
    <property type="entry name" value="Response_reg"/>
    <property type="match status" value="1"/>
</dbReference>
<dbReference type="CDD" id="cd06170">
    <property type="entry name" value="LuxR_C_like"/>
    <property type="match status" value="1"/>
</dbReference>
<dbReference type="Gene3D" id="3.40.50.2300">
    <property type="match status" value="1"/>
</dbReference>
<keyword evidence="2 7" id="KW-0238">DNA-binding</keyword>
<dbReference type="Proteomes" id="UP000285523">
    <property type="component" value="Unassembled WGS sequence"/>
</dbReference>
<keyword evidence="4" id="KW-0597">Phosphoprotein</keyword>
<comment type="caution">
    <text evidence="7">The sequence shown here is derived from an EMBL/GenBank/DDBJ whole genome shotgun (WGS) entry which is preliminary data.</text>
</comment>
<dbReference type="InterPro" id="IPR011006">
    <property type="entry name" value="CheY-like_superfamily"/>
</dbReference>
<evidence type="ECO:0000256" key="3">
    <source>
        <dbReference type="ARBA" id="ARBA00023163"/>
    </source>
</evidence>
<dbReference type="GO" id="GO:0000160">
    <property type="term" value="P:phosphorelay signal transduction system"/>
    <property type="evidence" value="ECO:0007669"/>
    <property type="project" value="InterPro"/>
</dbReference>
<dbReference type="InterPro" id="IPR001789">
    <property type="entry name" value="Sig_transdc_resp-reg_receiver"/>
</dbReference>
<dbReference type="Pfam" id="PF00196">
    <property type="entry name" value="GerE"/>
    <property type="match status" value="1"/>
</dbReference>
<dbReference type="RefSeq" id="WP_119857262.1">
    <property type="nucleotide sequence ID" value="NZ_QYYD01000013.1"/>
</dbReference>
<sequence>MSSALGPLVVIVDDDADIREALAGLFLSLGIRVALFASAQQLLTSGVPADANCMVLDVRLPGTSGLDLQDILSRLNVRIPIIFMTGYGDVPMTVRGMKAGAVDFLTKPFRDQEMLDAVAAAIELDHKRREADGRRDEILQRHRALTPREKQIFEMVASGAMNKNVAADLGLSEITVKIHRGRVMRKMEARSLADLVRMAELIGPGAGGTDVKPSYDL</sequence>
<proteinExistence type="predicted"/>
<dbReference type="PANTHER" id="PTHR44688">
    <property type="entry name" value="DNA-BINDING TRANSCRIPTIONAL ACTIVATOR DEVR_DOSR"/>
    <property type="match status" value="1"/>
</dbReference>
<dbReference type="SUPFAM" id="SSF52172">
    <property type="entry name" value="CheY-like"/>
    <property type="match status" value="1"/>
</dbReference>
<keyword evidence="3" id="KW-0804">Transcription</keyword>
<dbReference type="SMART" id="SM00448">
    <property type="entry name" value="REC"/>
    <property type="match status" value="1"/>
</dbReference>
<dbReference type="PANTHER" id="PTHR44688:SF16">
    <property type="entry name" value="DNA-BINDING TRANSCRIPTIONAL ACTIVATOR DEVR_DOSR"/>
    <property type="match status" value="1"/>
</dbReference>
<feature type="domain" description="HTH luxR-type" evidence="5">
    <location>
        <begin position="138"/>
        <end position="203"/>
    </location>
</feature>
<dbReference type="SMART" id="SM00421">
    <property type="entry name" value="HTH_LUXR"/>
    <property type="match status" value="1"/>
</dbReference>
<dbReference type="GO" id="GO:0006355">
    <property type="term" value="P:regulation of DNA-templated transcription"/>
    <property type="evidence" value="ECO:0007669"/>
    <property type="project" value="InterPro"/>
</dbReference>
<evidence type="ECO:0000256" key="4">
    <source>
        <dbReference type="PROSITE-ProRule" id="PRU00169"/>
    </source>
</evidence>
<dbReference type="CDD" id="cd17537">
    <property type="entry name" value="REC_FixJ"/>
    <property type="match status" value="1"/>
</dbReference>
<dbReference type="EMBL" id="QYYD01000013">
    <property type="protein sequence ID" value="RJF74047.1"/>
    <property type="molecule type" value="Genomic_DNA"/>
</dbReference>
<organism evidence="7 8">
    <name type="scientific">Rhodopseudomonas palustris</name>
    <dbReference type="NCBI Taxonomy" id="1076"/>
    <lineage>
        <taxon>Bacteria</taxon>
        <taxon>Pseudomonadati</taxon>
        <taxon>Pseudomonadota</taxon>
        <taxon>Alphaproteobacteria</taxon>
        <taxon>Hyphomicrobiales</taxon>
        <taxon>Nitrobacteraceae</taxon>
        <taxon>Rhodopseudomonas</taxon>
    </lineage>
</organism>
<dbReference type="OrthoDB" id="9782655at2"/>
<dbReference type="PROSITE" id="PS50043">
    <property type="entry name" value="HTH_LUXR_2"/>
    <property type="match status" value="1"/>
</dbReference>
<evidence type="ECO:0000313" key="7">
    <source>
        <dbReference type="EMBL" id="RJF74047.1"/>
    </source>
</evidence>
<evidence type="ECO:0000259" key="5">
    <source>
        <dbReference type="PROSITE" id="PS50043"/>
    </source>
</evidence>
<dbReference type="PRINTS" id="PR00038">
    <property type="entry name" value="HTHLUXR"/>
</dbReference>
<dbReference type="AlphaFoldDB" id="A0A418VD46"/>
<evidence type="ECO:0000256" key="2">
    <source>
        <dbReference type="ARBA" id="ARBA00023125"/>
    </source>
</evidence>
<feature type="modified residue" description="4-aspartylphosphate" evidence="4">
    <location>
        <position position="57"/>
    </location>
</feature>
<dbReference type="GO" id="GO:0003677">
    <property type="term" value="F:DNA binding"/>
    <property type="evidence" value="ECO:0007669"/>
    <property type="project" value="UniProtKB-KW"/>
</dbReference>
<evidence type="ECO:0000313" key="8">
    <source>
        <dbReference type="Proteomes" id="UP000285523"/>
    </source>
</evidence>
<name>A0A418VD46_RHOPL</name>
<keyword evidence="1" id="KW-0805">Transcription regulation</keyword>